<dbReference type="PANTHER" id="PTHR23416:SF23">
    <property type="entry name" value="ACETYLTRANSFERASE C18B11.09C-RELATED"/>
    <property type="match status" value="1"/>
</dbReference>
<dbReference type="CDD" id="cd05825">
    <property type="entry name" value="LbH_wcaF_like"/>
    <property type="match status" value="1"/>
</dbReference>
<name>A0ABX8ZHP2_9SPHN</name>
<evidence type="ECO:0000256" key="3">
    <source>
        <dbReference type="SAM" id="MobiDB-lite"/>
    </source>
</evidence>
<dbReference type="PANTHER" id="PTHR23416">
    <property type="entry name" value="SIALIC ACID SYNTHASE-RELATED"/>
    <property type="match status" value="1"/>
</dbReference>
<feature type="compositionally biased region" description="Basic and acidic residues" evidence="3">
    <location>
        <begin position="1"/>
        <end position="13"/>
    </location>
</feature>
<dbReference type="InterPro" id="IPR051159">
    <property type="entry name" value="Hexapeptide_acetyltransf"/>
</dbReference>
<proteinExistence type="inferred from homology"/>
<evidence type="ECO:0000313" key="4">
    <source>
        <dbReference type="EMBL" id="QZD88541.1"/>
    </source>
</evidence>
<keyword evidence="2" id="KW-0808">Transferase</keyword>
<evidence type="ECO:0000313" key="5">
    <source>
        <dbReference type="Proteomes" id="UP000824280"/>
    </source>
</evidence>
<accession>A0ABX8ZHP2</accession>
<gene>
    <name evidence="4" type="ORF">K3166_10480</name>
</gene>
<dbReference type="Proteomes" id="UP000824280">
    <property type="component" value="Chromosome"/>
</dbReference>
<dbReference type="InterPro" id="IPR011004">
    <property type="entry name" value="Trimer_LpxA-like_sf"/>
</dbReference>
<comment type="similarity">
    <text evidence="1">Belongs to the transferase hexapeptide repeat family.</text>
</comment>
<keyword evidence="5" id="KW-1185">Reference proteome</keyword>
<sequence length="198" mass="21517">MGERYVKPLDARSAESQSGGPSFSLGSRMARALWTLSWILLARWTPPPMHGWRVAILRAFGARAGKGCRVHASARIWWPGNLELGDNVLIGPGARLYNQGDISIGSDCVISQRAHLCASTHDVQDPHFQLVLRPVRIAKSCWIAAEAFVGPGVTMEEGSVLAARGALFEDAEPFTIYRGNPAAKVRKRELRAAEASAT</sequence>
<feature type="compositionally biased region" description="Polar residues" evidence="3">
    <location>
        <begin position="14"/>
        <end position="23"/>
    </location>
</feature>
<dbReference type="SUPFAM" id="SSF51161">
    <property type="entry name" value="Trimeric LpxA-like enzymes"/>
    <property type="match status" value="1"/>
</dbReference>
<protein>
    <submittedName>
        <fullName evidence="4">Colanic acid biosynthesis acetyltransferase</fullName>
    </submittedName>
</protein>
<dbReference type="EMBL" id="CP081297">
    <property type="protein sequence ID" value="QZD88541.1"/>
    <property type="molecule type" value="Genomic_DNA"/>
</dbReference>
<evidence type="ECO:0000256" key="1">
    <source>
        <dbReference type="ARBA" id="ARBA00007274"/>
    </source>
</evidence>
<feature type="region of interest" description="Disordered" evidence="3">
    <location>
        <begin position="1"/>
        <end position="23"/>
    </location>
</feature>
<reference evidence="4 5" key="1">
    <citation type="submission" date="2021-08" db="EMBL/GenBank/DDBJ databases">
        <title>Comparative Genomics Analysis of the Genus Qipengyuania Reveals Extensive Genetic Diversity and Metabolic Versatility, Including the Description of Fifteen Novel Species.</title>
        <authorList>
            <person name="Liu Y."/>
        </authorList>
    </citation>
    <scope>NUCLEOTIDE SEQUENCE [LARGE SCALE GENOMIC DNA]</scope>
    <source>
        <strain evidence="4 5">1XM2-8</strain>
    </source>
</reference>
<evidence type="ECO:0000256" key="2">
    <source>
        <dbReference type="ARBA" id="ARBA00022679"/>
    </source>
</evidence>
<dbReference type="Gene3D" id="2.160.10.10">
    <property type="entry name" value="Hexapeptide repeat proteins"/>
    <property type="match status" value="1"/>
</dbReference>
<organism evidence="4 5">
    <name type="scientific">Qipengyuania psychrotolerans</name>
    <dbReference type="NCBI Taxonomy" id="2867238"/>
    <lineage>
        <taxon>Bacteria</taxon>
        <taxon>Pseudomonadati</taxon>
        <taxon>Pseudomonadota</taxon>
        <taxon>Alphaproteobacteria</taxon>
        <taxon>Sphingomonadales</taxon>
        <taxon>Erythrobacteraceae</taxon>
        <taxon>Qipengyuania</taxon>
    </lineage>
</organism>